<proteinExistence type="predicted"/>
<evidence type="ECO:0000313" key="2">
    <source>
        <dbReference type="Proteomes" id="UP000632766"/>
    </source>
</evidence>
<reference evidence="1 2" key="1">
    <citation type="journal article" date="2021" name="Int. J. Syst. Evol. Microbiol.">
        <title>Amazonocrinis nigriterrae gen. nov., sp. nov., Atlanticothrix silvestris gen. nov., sp. nov. and Dendronalium phyllosphericum gen. nov., sp. nov., nostocacean cyanobacteria from Brazilian environments.</title>
        <authorList>
            <person name="Alvarenga D.O."/>
            <person name="Andreote A.P.D."/>
            <person name="Branco L.H.Z."/>
            <person name="Delbaje E."/>
            <person name="Cruz R.B."/>
            <person name="Varani A.M."/>
            <person name="Fiore M.F."/>
        </authorList>
    </citation>
    <scope>NUCLEOTIDE SEQUENCE [LARGE SCALE GENOMIC DNA]</scope>
    <source>
        <strain evidence="1 2">CENA67</strain>
    </source>
</reference>
<dbReference type="AlphaFoldDB" id="A0A8J7L5W0"/>
<evidence type="ECO:0000313" key="1">
    <source>
        <dbReference type="EMBL" id="MBH8561649.1"/>
    </source>
</evidence>
<organism evidence="1 2">
    <name type="scientific">Amazonocrinis nigriterrae CENA67</name>
    <dbReference type="NCBI Taxonomy" id="2794033"/>
    <lineage>
        <taxon>Bacteria</taxon>
        <taxon>Bacillati</taxon>
        <taxon>Cyanobacteriota</taxon>
        <taxon>Cyanophyceae</taxon>
        <taxon>Nostocales</taxon>
        <taxon>Nostocaceae</taxon>
        <taxon>Amazonocrinis</taxon>
        <taxon>Amazonocrinis nigriterrae</taxon>
    </lineage>
</organism>
<dbReference type="RefSeq" id="WP_198123655.1">
    <property type="nucleotide sequence ID" value="NZ_JAECZC010000007.1"/>
</dbReference>
<dbReference type="Proteomes" id="UP000632766">
    <property type="component" value="Unassembled WGS sequence"/>
</dbReference>
<keyword evidence="2" id="KW-1185">Reference proteome</keyword>
<protein>
    <submittedName>
        <fullName evidence="1">Uncharacterized protein</fullName>
    </submittedName>
</protein>
<gene>
    <name evidence="1" type="ORF">I8748_05555</name>
</gene>
<comment type="caution">
    <text evidence="1">The sequence shown here is derived from an EMBL/GenBank/DDBJ whole genome shotgun (WGS) entry which is preliminary data.</text>
</comment>
<accession>A0A8J7L5W0</accession>
<name>A0A8J7L5W0_9NOST</name>
<sequence>MAEPTLTDVFGAGATQTATTLTIVKADLPGLTASANNTAESLLAGIAKKAAVTLTEDNRDNNADQSIAINLEEGLTVTNRTINGVSTRYERRTIAIELDKVYGSTGIDPDDY</sequence>
<dbReference type="EMBL" id="JAECZC010000007">
    <property type="protein sequence ID" value="MBH8561649.1"/>
    <property type="molecule type" value="Genomic_DNA"/>
</dbReference>